<dbReference type="EMBL" id="SNZB01000006">
    <property type="protein sequence ID" value="TDR17585.1"/>
    <property type="molecule type" value="Genomic_DNA"/>
</dbReference>
<evidence type="ECO:0000313" key="3">
    <source>
        <dbReference type="Proteomes" id="UP000295724"/>
    </source>
</evidence>
<dbReference type="SUPFAM" id="SSF55729">
    <property type="entry name" value="Acyl-CoA N-acyltransferases (Nat)"/>
    <property type="match status" value="1"/>
</dbReference>
<dbReference type="InterPro" id="IPR000182">
    <property type="entry name" value="GNAT_dom"/>
</dbReference>
<evidence type="ECO:0000259" key="1">
    <source>
        <dbReference type="PROSITE" id="PS51186"/>
    </source>
</evidence>
<keyword evidence="2" id="KW-0808">Transferase</keyword>
<dbReference type="Proteomes" id="UP000295724">
    <property type="component" value="Unassembled WGS sequence"/>
</dbReference>
<dbReference type="InterPro" id="IPR052564">
    <property type="entry name" value="N-acetyltrans/Recomb-assoc"/>
</dbReference>
<sequence length="167" mass="19176">MVMTKEIECRAARSNDAKDMITVQFKAVQSISKENYPKQVLSAWSPKPNTERIKWWADYINNDNVRCYVATNKKSKVLGVAVYLIAEQCIKSLYVDPKHSRMGIGSRLLQRIERFADRKEADKLNIKASLNSISFYKNMGFQKIKEVKQILSNGSTMEATFMEKAIN</sequence>
<accession>A0A4R6XE22</accession>
<reference evidence="2 3" key="1">
    <citation type="submission" date="2019-03" db="EMBL/GenBank/DDBJ databases">
        <title>Genomic Encyclopedia of Type Strains, Phase IV (KMG-IV): sequencing the most valuable type-strain genomes for metagenomic binning, comparative biology and taxonomic classification.</title>
        <authorList>
            <person name="Goeker M."/>
        </authorList>
    </citation>
    <scope>NUCLEOTIDE SEQUENCE [LARGE SCALE GENOMIC DNA]</scope>
    <source>
        <strain evidence="2 3">DSM 25488</strain>
    </source>
</reference>
<dbReference type="GO" id="GO:0016747">
    <property type="term" value="F:acyltransferase activity, transferring groups other than amino-acyl groups"/>
    <property type="evidence" value="ECO:0007669"/>
    <property type="project" value="InterPro"/>
</dbReference>
<dbReference type="PANTHER" id="PTHR43451:SF1">
    <property type="entry name" value="ACETYLTRANSFERASE"/>
    <property type="match status" value="1"/>
</dbReference>
<protein>
    <submittedName>
        <fullName evidence="2">GNAT family acetyltransferase</fullName>
    </submittedName>
</protein>
<dbReference type="OrthoDB" id="9789605at2"/>
<dbReference type="Gene3D" id="3.40.630.30">
    <property type="match status" value="1"/>
</dbReference>
<feature type="domain" description="N-acetyltransferase" evidence="1">
    <location>
        <begin position="23"/>
        <end position="167"/>
    </location>
</feature>
<dbReference type="AlphaFoldDB" id="A0A4R6XE22"/>
<dbReference type="Pfam" id="PF00583">
    <property type="entry name" value="Acetyltransf_1"/>
    <property type="match status" value="1"/>
</dbReference>
<comment type="caution">
    <text evidence="2">The sequence shown here is derived from an EMBL/GenBank/DDBJ whole genome shotgun (WGS) entry which is preliminary data.</text>
</comment>
<dbReference type="PANTHER" id="PTHR43451">
    <property type="entry name" value="ACETYLTRANSFERASE (GNAT) FAMILY PROTEIN"/>
    <property type="match status" value="1"/>
</dbReference>
<evidence type="ECO:0000313" key="2">
    <source>
        <dbReference type="EMBL" id="TDR17585.1"/>
    </source>
</evidence>
<keyword evidence="3" id="KW-1185">Reference proteome</keyword>
<dbReference type="CDD" id="cd04301">
    <property type="entry name" value="NAT_SF"/>
    <property type="match status" value="1"/>
</dbReference>
<name>A0A4R6XE22_9GAMM</name>
<dbReference type="PROSITE" id="PS51186">
    <property type="entry name" value="GNAT"/>
    <property type="match status" value="1"/>
</dbReference>
<dbReference type="InterPro" id="IPR016181">
    <property type="entry name" value="Acyl_CoA_acyltransferase"/>
</dbReference>
<gene>
    <name evidence="2" type="ORF">C8D91_2644</name>
</gene>
<organism evidence="2 3">
    <name type="scientific">Marinicella litoralis</name>
    <dbReference type="NCBI Taxonomy" id="644220"/>
    <lineage>
        <taxon>Bacteria</taxon>
        <taxon>Pseudomonadati</taxon>
        <taxon>Pseudomonadota</taxon>
        <taxon>Gammaproteobacteria</taxon>
        <taxon>Lysobacterales</taxon>
        <taxon>Marinicellaceae</taxon>
        <taxon>Marinicella</taxon>
    </lineage>
</organism>
<proteinExistence type="predicted"/>